<dbReference type="GO" id="GO:0008270">
    <property type="term" value="F:zinc ion binding"/>
    <property type="evidence" value="ECO:0007669"/>
    <property type="project" value="InterPro"/>
</dbReference>
<evidence type="ECO:0000256" key="1">
    <source>
        <dbReference type="ARBA" id="ARBA00022723"/>
    </source>
</evidence>
<evidence type="ECO:0000313" key="8">
    <source>
        <dbReference type="EMBL" id="OCF58973.1"/>
    </source>
</evidence>
<evidence type="ECO:0000256" key="3">
    <source>
        <dbReference type="ARBA" id="ARBA00023125"/>
    </source>
</evidence>
<evidence type="ECO:0000256" key="2">
    <source>
        <dbReference type="ARBA" id="ARBA00023015"/>
    </source>
</evidence>
<feature type="domain" description="Xylanolytic transcriptional activator regulatory" evidence="7">
    <location>
        <begin position="291"/>
        <end position="361"/>
    </location>
</feature>
<dbReference type="PANTHER" id="PTHR31668">
    <property type="entry name" value="GLUCOSE TRANSPORT TRANSCRIPTION REGULATOR RGT1-RELATED-RELATED"/>
    <property type="match status" value="1"/>
</dbReference>
<feature type="region of interest" description="Disordered" evidence="6">
    <location>
        <begin position="151"/>
        <end position="171"/>
    </location>
</feature>
<keyword evidence="9" id="KW-1185">Reference proteome</keyword>
<evidence type="ECO:0000313" key="9">
    <source>
        <dbReference type="Proteomes" id="UP000092583"/>
    </source>
</evidence>
<dbReference type="AlphaFoldDB" id="A0A1B9ITY0"/>
<keyword evidence="1" id="KW-0479">Metal-binding</keyword>
<dbReference type="Pfam" id="PF04082">
    <property type="entry name" value="Fungal_trans"/>
    <property type="match status" value="1"/>
</dbReference>
<evidence type="ECO:0000259" key="7">
    <source>
        <dbReference type="SMART" id="SM00906"/>
    </source>
</evidence>
<reference evidence="9" key="2">
    <citation type="submission" date="2013-12" db="EMBL/GenBank/DDBJ databases">
        <title>Evolution of pathogenesis and genome organization in the Tremellales.</title>
        <authorList>
            <person name="Cuomo C."/>
            <person name="Litvintseva A."/>
            <person name="Heitman J."/>
            <person name="Chen Y."/>
            <person name="Sun S."/>
            <person name="Springer D."/>
            <person name="Dromer F."/>
            <person name="Young S."/>
            <person name="Zeng Q."/>
            <person name="Chapman S."/>
            <person name="Gujja S."/>
            <person name="Saif S."/>
            <person name="Birren B."/>
        </authorList>
    </citation>
    <scope>NUCLEOTIDE SEQUENCE [LARGE SCALE GENOMIC DNA]</scope>
    <source>
        <strain evidence="9">CBS 10435</strain>
    </source>
</reference>
<feature type="compositionally biased region" description="Basic and acidic residues" evidence="6">
    <location>
        <begin position="12"/>
        <end position="21"/>
    </location>
</feature>
<dbReference type="OrthoDB" id="4161332at2759"/>
<gene>
    <name evidence="8" type="ORF">L486_03470</name>
</gene>
<protein>
    <recommendedName>
        <fullName evidence="7">Xylanolytic transcriptional activator regulatory domain-containing protein</fullName>
    </recommendedName>
</protein>
<keyword evidence="2" id="KW-0805">Transcription regulation</keyword>
<dbReference type="EMBL" id="KI669461">
    <property type="protein sequence ID" value="OCF58973.1"/>
    <property type="molecule type" value="Genomic_DNA"/>
</dbReference>
<feature type="compositionally biased region" description="Polar residues" evidence="6">
    <location>
        <begin position="56"/>
        <end position="69"/>
    </location>
</feature>
<dbReference type="SMART" id="SM00906">
    <property type="entry name" value="Fungal_trans"/>
    <property type="match status" value="1"/>
</dbReference>
<accession>A0A1B9ITY0</accession>
<name>A0A1B9ITY0_9TREE</name>
<organism evidence="8 9">
    <name type="scientific">Kwoniella mangroviensis CBS 10435</name>
    <dbReference type="NCBI Taxonomy" id="1331196"/>
    <lineage>
        <taxon>Eukaryota</taxon>
        <taxon>Fungi</taxon>
        <taxon>Dikarya</taxon>
        <taxon>Basidiomycota</taxon>
        <taxon>Agaricomycotina</taxon>
        <taxon>Tremellomycetes</taxon>
        <taxon>Tremellales</taxon>
        <taxon>Cryptococcaceae</taxon>
        <taxon>Kwoniella</taxon>
    </lineage>
</organism>
<feature type="region of interest" description="Disordered" evidence="6">
    <location>
        <begin position="1"/>
        <end position="21"/>
    </location>
</feature>
<feature type="compositionally biased region" description="Basic and acidic residues" evidence="6">
    <location>
        <begin position="152"/>
        <end position="171"/>
    </location>
</feature>
<dbReference type="InterPro" id="IPR007219">
    <property type="entry name" value="XnlR_reg_dom"/>
</dbReference>
<evidence type="ECO:0000256" key="6">
    <source>
        <dbReference type="SAM" id="MobiDB-lite"/>
    </source>
</evidence>
<dbReference type="GO" id="GO:0006351">
    <property type="term" value="P:DNA-templated transcription"/>
    <property type="evidence" value="ECO:0007669"/>
    <property type="project" value="InterPro"/>
</dbReference>
<feature type="compositionally biased region" description="Basic and acidic residues" evidence="6">
    <location>
        <begin position="78"/>
        <end position="92"/>
    </location>
</feature>
<evidence type="ECO:0000256" key="5">
    <source>
        <dbReference type="ARBA" id="ARBA00023242"/>
    </source>
</evidence>
<evidence type="ECO:0000256" key="4">
    <source>
        <dbReference type="ARBA" id="ARBA00023163"/>
    </source>
</evidence>
<keyword evidence="3" id="KW-0238">DNA-binding</keyword>
<feature type="region of interest" description="Disordered" evidence="6">
    <location>
        <begin position="56"/>
        <end position="98"/>
    </location>
</feature>
<dbReference type="InterPro" id="IPR050797">
    <property type="entry name" value="Carb_Metab_Trans_Reg"/>
</dbReference>
<keyword evidence="4" id="KW-0804">Transcription</keyword>
<reference evidence="8 9" key="1">
    <citation type="submission" date="2013-07" db="EMBL/GenBank/DDBJ databases">
        <title>The Genome Sequence of Kwoniella mangroviensis CBS10435.</title>
        <authorList>
            <consortium name="The Broad Institute Genome Sequencing Platform"/>
            <person name="Cuomo C."/>
            <person name="Litvintseva A."/>
            <person name="Chen Y."/>
            <person name="Heitman J."/>
            <person name="Sun S."/>
            <person name="Springer D."/>
            <person name="Dromer F."/>
            <person name="Young S.K."/>
            <person name="Zeng Q."/>
            <person name="Gargeya S."/>
            <person name="Fitzgerald M."/>
            <person name="Abouelleil A."/>
            <person name="Alvarado L."/>
            <person name="Berlin A.M."/>
            <person name="Chapman S.B."/>
            <person name="Dewar J."/>
            <person name="Goldberg J."/>
            <person name="Griggs A."/>
            <person name="Gujja S."/>
            <person name="Hansen M."/>
            <person name="Howarth C."/>
            <person name="Imamovic A."/>
            <person name="Larimer J."/>
            <person name="McCowan C."/>
            <person name="Murphy C."/>
            <person name="Pearson M."/>
            <person name="Priest M."/>
            <person name="Roberts A."/>
            <person name="Saif S."/>
            <person name="Shea T."/>
            <person name="Sykes S."/>
            <person name="Wortman J."/>
            <person name="Nusbaum C."/>
            <person name="Birren B."/>
        </authorList>
    </citation>
    <scope>NUCLEOTIDE SEQUENCE [LARGE SCALE GENOMIC DNA]</scope>
    <source>
        <strain evidence="8 9">CBS 10435</strain>
    </source>
</reference>
<dbReference type="Proteomes" id="UP000092583">
    <property type="component" value="Unassembled WGS sequence"/>
</dbReference>
<keyword evidence="5" id="KW-0539">Nucleus</keyword>
<dbReference type="GO" id="GO:0003677">
    <property type="term" value="F:DNA binding"/>
    <property type="evidence" value="ECO:0007669"/>
    <property type="project" value="UniProtKB-KW"/>
</dbReference>
<dbReference type="STRING" id="1331196.A0A1B9ITY0"/>
<sequence length="701" mass="77758">MSDPFPSQEAGPSRERERERLVVKRRRTVKARCQRTDSGSNGTCTRCDRLSAECTTTQPQRSLSLSSSFNHHKPSNHKAIDDNHDKTSHHNSDITPRPPVAVTIQSTSLPDTQPIPHNSISLSAHLATEPRILGFTSLSSLRDEIAVSFGKRGNEHDQRGDDKEKETGGSRGLRREMKLIERELSLSVIEQLLSDFANHVSPLNPILLSHEIFSPARMSVVTISSVCAVASLSRTVPLSVFLAAKNRLMDLLDQSDVLKVASVANIQALLIATSKAELLMNQRQSSGGSLSFQRCSSAIRMAQELGLHRTDIDFPPDINMRRRSAWRSCLIADRWLAAGYGLPQIIDLDDCDDVSVSDEEETNPQIMLQHELYNASTLLGRVLKEIYTPKVLARTNDDRIEGLIMAIDHCRSHVHESLRFTPSSEVGSVVFELSILTVEALFLRGVTSTKIRRPSHVTYRPSSGRWRSISERAQKLVVWIEERGDWLLDTSRIGLYGLTFCSLMMFRDHTQTHSSSALQGLKLASKATTRWAEGNGETTYMTQGRKNHAQIIRTLYVVARDGVVGRSTDNSAGERLHVVSPLAEGKNQSTSIPTAYETHISPTTPTTSPPSILNQSTTDTIPSELEVGHSLLQLTSPRRPIASQQQETNDSHENTFSLTTESFPLFGVGANTEEMAWPMPPMDNWLSEILDGEASATGWTF</sequence>
<proteinExistence type="predicted"/>
<dbReference type="PANTHER" id="PTHR31668:SF26">
    <property type="entry name" value="GLUCOSE TRANSPORT TRANSCRIPTION REGULATOR RGT1-RELATED"/>
    <property type="match status" value="1"/>
</dbReference>
<dbReference type="CDD" id="cd12148">
    <property type="entry name" value="fungal_TF_MHR"/>
    <property type="match status" value="1"/>
</dbReference>